<dbReference type="AlphaFoldDB" id="A0A8R7P030"/>
<proteinExistence type="predicted"/>
<dbReference type="Gramene" id="TuG1812G0100001654.01.T01">
    <property type="protein sequence ID" value="TuG1812G0100001654.01.T01.cds372456"/>
    <property type="gene ID" value="TuG1812G0100001654.01"/>
</dbReference>
<reference evidence="2" key="3">
    <citation type="submission" date="2022-06" db="UniProtKB">
        <authorList>
            <consortium name="EnsemblPlants"/>
        </authorList>
    </citation>
    <scope>IDENTIFICATION</scope>
</reference>
<sequence>MKQHADKKRTPREVQVRDQVFLKLQPYIQTSMAHQASHKLSFKFFGPYTVIHRVNEVTYELQLPEGLSIFLVFHVSQLRKALTVGVSASSSLPSLTDMVNVPVEILDTRWHRGSNKMREQGLVRWQDPKANPDTWEDVEDLRRRFPSTPTWGQLVFEEMG</sequence>
<organism evidence="2 3">
    <name type="scientific">Triticum urartu</name>
    <name type="common">Red wild einkorn</name>
    <name type="synonym">Crithodium urartu</name>
    <dbReference type="NCBI Taxonomy" id="4572"/>
    <lineage>
        <taxon>Eukaryota</taxon>
        <taxon>Viridiplantae</taxon>
        <taxon>Streptophyta</taxon>
        <taxon>Embryophyta</taxon>
        <taxon>Tracheophyta</taxon>
        <taxon>Spermatophyta</taxon>
        <taxon>Magnoliopsida</taxon>
        <taxon>Liliopsida</taxon>
        <taxon>Poales</taxon>
        <taxon>Poaceae</taxon>
        <taxon>BOP clade</taxon>
        <taxon>Pooideae</taxon>
        <taxon>Triticodae</taxon>
        <taxon>Triticeae</taxon>
        <taxon>Triticinae</taxon>
        <taxon>Triticum</taxon>
    </lineage>
</organism>
<evidence type="ECO:0000313" key="3">
    <source>
        <dbReference type="Proteomes" id="UP000015106"/>
    </source>
</evidence>
<evidence type="ECO:0000259" key="1">
    <source>
        <dbReference type="Pfam" id="PF24626"/>
    </source>
</evidence>
<dbReference type="EnsemblPlants" id="TuG1812G0100001654.01.T01">
    <property type="protein sequence ID" value="TuG1812G0100001654.01.T01.cds372456"/>
    <property type="gene ID" value="TuG1812G0100001654.01"/>
</dbReference>
<dbReference type="Pfam" id="PF24626">
    <property type="entry name" value="SH3_Tf2-1"/>
    <property type="match status" value="1"/>
</dbReference>
<reference evidence="2" key="2">
    <citation type="submission" date="2018-03" db="EMBL/GenBank/DDBJ databases">
        <title>The Triticum urartu genome reveals the dynamic nature of wheat genome evolution.</title>
        <authorList>
            <person name="Ling H."/>
            <person name="Ma B."/>
            <person name="Shi X."/>
            <person name="Liu H."/>
            <person name="Dong L."/>
            <person name="Sun H."/>
            <person name="Cao Y."/>
            <person name="Gao Q."/>
            <person name="Zheng S."/>
            <person name="Li Y."/>
            <person name="Yu Y."/>
            <person name="Du H."/>
            <person name="Qi M."/>
            <person name="Li Y."/>
            <person name="Yu H."/>
            <person name="Cui Y."/>
            <person name="Wang N."/>
            <person name="Chen C."/>
            <person name="Wu H."/>
            <person name="Zhao Y."/>
            <person name="Zhang J."/>
            <person name="Li Y."/>
            <person name="Zhou W."/>
            <person name="Zhang B."/>
            <person name="Hu W."/>
            <person name="Eijk M."/>
            <person name="Tang J."/>
            <person name="Witsenboer H."/>
            <person name="Zhao S."/>
            <person name="Li Z."/>
            <person name="Zhang A."/>
            <person name="Wang D."/>
            <person name="Liang C."/>
        </authorList>
    </citation>
    <scope>NUCLEOTIDE SEQUENCE [LARGE SCALE GENOMIC DNA]</scope>
    <source>
        <strain evidence="2">cv. G1812</strain>
    </source>
</reference>
<keyword evidence="3" id="KW-1185">Reference proteome</keyword>
<dbReference type="InterPro" id="IPR056924">
    <property type="entry name" value="SH3_Tf2-1"/>
</dbReference>
<reference evidence="3" key="1">
    <citation type="journal article" date="2013" name="Nature">
        <title>Draft genome of the wheat A-genome progenitor Triticum urartu.</title>
        <authorList>
            <person name="Ling H.Q."/>
            <person name="Zhao S."/>
            <person name="Liu D."/>
            <person name="Wang J."/>
            <person name="Sun H."/>
            <person name="Zhang C."/>
            <person name="Fan H."/>
            <person name="Li D."/>
            <person name="Dong L."/>
            <person name="Tao Y."/>
            <person name="Gao C."/>
            <person name="Wu H."/>
            <person name="Li Y."/>
            <person name="Cui Y."/>
            <person name="Guo X."/>
            <person name="Zheng S."/>
            <person name="Wang B."/>
            <person name="Yu K."/>
            <person name="Liang Q."/>
            <person name="Yang W."/>
            <person name="Lou X."/>
            <person name="Chen J."/>
            <person name="Feng M."/>
            <person name="Jian J."/>
            <person name="Zhang X."/>
            <person name="Luo G."/>
            <person name="Jiang Y."/>
            <person name="Liu J."/>
            <person name="Wang Z."/>
            <person name="Sha Y."/>
            <person name="Zhang B."/>
            <person name="Wu H."/>
            <person name="Tang D."/>
            <person name="Shen Q."/>
            <person name="Xue P."/>
            <person name="Zou S."/>
            <person name="Wang X."/>
            <person name="Liu X."/>
            <person name="Wang F."/>
            <person name="Yang Y."/>
            <person name="An X."/>
            <person name="Dong Z."/>
            <person name="Zhang K."/>
            <person name="Zhang X."/>
            <person name="Luo M.C."/>
            <person name="Dvorak J."/>
            <person name="Tong Y."/>
            <person name="Wang J."/>
            <person name="Yang H."/>
            <person name="Li Z."/>
            <person name="Wang D."/>
            <person name="Zhang A."/>
            <person name="Wang J."/>
        </authorList>
    </citation>
    <scope>NUCLEOTIDE SEQUENCE</scope>
    <source>
        <strain evidence="3">cv. G1812</strain>
    </source>
</reference>
<dbReference type="PANTHER" id="PTHR46148:SF52">
    <property type="entry name" value="OS04G0603800 PROTEIN"/>
    <property type="match status" value="1"/>
</dbReference>
<dbReference type="InterPro" id="IPR016197">
    <property type="entry name" value="Chromo-like_dom_sf"/>
</dbReference>
<protein>
    <recommendedName>
        <fullName evidence="1">Tf2-1-like SH3-like domain-containing protein</fullName>
    </recommendedName>
</protein>
<dbReference type="Proteomes" id="UP000015106">
    <property type="component" value="Chromosome 1"/>
</dbReference>
<dbReference type="SUPFAM" id="SSF54160">
    <property type="entry name" value="Chromo domain-like"/>
    <property type="match status" value="1"/>
</dbReference>
<accession>A0A8R7P030</accession>
<name>A0A8R7P030_TRIUA</name>
<evidence type="ECO:0000313" key="2">
    <source>
        <dbReference type="EnsemblPlants" id="TuG1812G0100001654.01.T01.cds372456"/>
    </source>
</evidence>
<feature type="domain" description="Tf2-1-like SH3-like" evidence="1">
    <location>
        <begin position="18"/>
        <end position="81"/>
    </location>
</feature>
<dbReference type="PANTHER" id="PTHR46148">
    <property type="entry name" value="CHROMO DOMAIN-CONTAINING PROTEIN"/>
    <property type="match status" value="1"/>
</dbReference>